<organism evidence="1 2">
    <name type="scientific">Xenorhabdus littoralis</name>
    <dbReference type="NCBI Taxonomy" id="2582835"/>
    <lineage>
        <taxon>Bacteria</taxon>
        <taxon>Pseudomonadati</taxon>
        <taxon>Pseudomonadota</taxon>
        <taxon>Gammaproteobacteria</taxon>
        <taxon>Enterobacterales</taxon>
        <taxon>Morganellaceae</taxon>
        <taxon>Xenorhabdus</taxon>
    </lineage>
</organism>
<sequence>MLNNAFIELTDSSTVNWLNSPPHWEIDALLATFIGDIVISTDVIFLLQQDYDQAGLMISLSDRKWKKVTANSQDHAIFANATQ</sequence>
<accession>A0ABU4SP11</accession>
<dbReference type="RefSeq" id="WP_319926983.1">
    <property type="nucleotide sequence ID" value="NZ_VCDP01000056.1"/>
</dbReference>
<evidence type="ECO:0000313" key="2">
    <source>
        <dbReference type="Proteomes" id="UP001271640"/>
    </source>
</evidence>
<dbReference type="EMBL" id="VCDP01000056">
    <property type="protein sequence ID" value="MDX8000275.1"/>
    <property type="molecule type" value="Genomic_DNA"/>
</dbReference>
<gene>
    <name evidence="1" type="ORF">FE394_13985</name>
</gene>
<dbReference type="Proteomes" id="UP001271640">
    <property type="component" value="Unassembled WGS sequence"/>
</dbReference>
<reference evidence="2" key="1">
    <citation type="journal article" date="2024" name="Toxins">
        <title>Genome Sequence Analysis of Native Xenorhabdus Strains Isolated from Entomopathogenic Nematodes in Argentina.</title>
        <authorList>
            <person name="Palma L."/>
            <person name="Frizzo L."/>
            <person name="Kaiser S."/>
            <person name="Berry C."/>
            <person name="Caballero P."/>
            <person name="Bode H.B."/>
            <person name="Del Valle E.E."/>
        </authorList>
    </citation>
    <scope>NUCLEOTIDE SEQUENCE [LARGE SCALE GENOMIC DNA]</scope>
    <source>
        <strain evidence="2">Reich</strain>
    </source>
</reference>
<proteinExistence type="predicted"/>
<comment type="caution">
    <text evidence="1">The sequence shown here is derived from an EMBL/GenBank/DDBJ whole genome shotgun (WGS) entry which is preliminary data.</text>
</comment>
<keyword evidence="2" id="KW-1185">Reference proteome</keyword>
<protein>
    <submittedName>
        <fullName evidence="1">Uncharacterized protein</fullName>
    </submittedName>
</protein>
<dbReference type="Gene3D" id="2.60.120.200">
    <property type="match status" value="1"/>
</dbReference>
<evidence type="ECO:0000313" key="1">
    <source>
        <dbReference type="EMBL" id="MDX8000275.1"/>
    </source>
</evidence>
<name>A0ABU4SP11_9GAMM</name>